<feature type="region of interest" description="Disordered" evidence="9">
    <location>
        <begin position="1403"/>
        <end position="1472"/>
    </location>
</feature>
<evidence type="ECO:0000256" key="8">
    <source>
        <dbReference type="RuleBase" id="RU003732"/>
    </source>
</evidence>
<reference evidence="11" key="1">
    <citation type="submission" date="2022-03" db="EMBL/GenBank/DDBJ databases">
        <authorList>
            <person name="Martin C."/>
        </authorList>
    </citation>
    <scope>NUCLEOTIDE SEQUENCE</scope>
</reference>
<evidence type="ECO:0000313" key="11">
    <source>
        <dbReference type="EMBL" id="CAH1777629.1"/>
    </source>
</evidence>
<evidence type="ECO:0000256" key="9">
    <source>
        <dbReference type="SAM" id="MobiDB-lite"/>
    </source>
</evidence>
<feature type="transmembrane region" description="Helical" evidence="10">
    <location>
        <begin position="734"/>
        <end position="756"/>
    </location>
</feature>
<feature type="region of interest" description="Disordered" evidence="9">
    <location>
        <begin position="1"/>
        <end position="35"/>
    </location>
</feature>
<feature type="transmembrane region" description="Helical" evidence="10">
    <location>
        <begin position="1152"/>
        <end position="1171"/>
    </location>
</feature>
<sequence length="1760" mass="195971">MLVFQKRDSELNTSGSETSTSNDIAESTTDEPESTRGLWSRRVEFLLSALGYAVGLANIWRFPYLVYRNGGGAFFIPYFFFVLCAGIPLVFMEVAFGQYASLGPLTIWRVAPLFKGIGYGMVAISFLVSIYYNVLISWTLFYLFASMSNPLPWTTCDNFWNTPACLLNKYNRFNCSSLNGTLHFDNGTCLNVTDPLAPSQILGVELNLTNSNITKFESPTEEYFHHYVLQITDGLENIGTVRWHLALALLGSWIIVIFTLINGIRSAGKVVYVTATLPYLLLTVLFINAVLLPGASAGIRYYLMPDWKKLASGHVWGDAANQVLFSLGPCFGGLITLSSYNKFNANCYRDTIFISLLNCFTSVFAGLVIFATLGYMAELSGVKVGDVLIGGSGLAFEVYPAAVAEMPVPQLWSVLFFIMLLLVGIDSQFILVETVITAIIDEAPAYLQKKRIFVILGVCILGFLSGLPLITQGGIYVVQIMDLYVTGISLFILGFFETIALAWVYGFNRFANDIATMTGDRPGLWWKYCWRFITPLITLFVVVFALIDYIMDQDPHWTIGTSYEWPAWTQILGFCLALVSIIWVPLWAIVAIVHTPGSLRQRLHAVTSPLADWGPIFDSQPTKDEVPDYIGCMSPEEEAQLEQERKAAEASLSVSMSEEQIYSEFKGYQMRKSALYFAEEIDTGSIDWETDENKDRGNWSGRYDFLLTSLGYSVGLGNVWRFPYLVYRNGGGAFFIPYILMLVLCGIPLFYMELCFGQFASLGPISIWKVSPLFKGIGYGSCLLTVSVVIYYTMLIAWSMFYLFASMTNTLPWGSCDNIWNTPACREVSKMLSQLNCSDSTNITLTTAQTTTELVSPALMNATELVGNNETTGCLNNDTWKSASEEYFYYNVLERSDGIDTMGTVRWHLALCLLASWILIFCANIKGIKSVGKVVYVTVVAPYIILLVFLIRGLTLPGALDGIRYYVTPQWQRLADAQVWNDAATQIFFSISISYGGLIALSSYNRFHYNVYRDAMIVTLTDSATCVFAGFAVFSILGVMSHYTGRPIEDITSSGVGMAFVVYPEAVSLLPIPTLWAILFFLMLIVLGLDSAFIFVETLTTGILDEFSEKLRKKRIWVVGVVCAILFLLGLPLTTQGGIYLLQLMDEYASRWSALAIGLCECIVIAWVYGLEAFTFNVKAMLGEAPGPWWKIMWKFVSPVIIVFILVFSIVGYTPTKYDGYIYPWWAECVGFIIALVPFMCVPVFAIVALAQTRGHCSNATLDVVKPRFEYSTDNPDIITITTNQSSSDQRREEDAQEDISLEWQRMKLKDVVRPSRDWGPALRKHQLIGNFTVANNLDTLSTASSIMMNTSAMRSQQNKPDTIPRNMSKSSLKKQRLPRVSESEGSSVELPRRTSVCFSAETSTGANKMGPSGPALPKAHVCKHKTRRQEKRISRSTQTLLSDITIKDSQNNDIDSEQSDKDMNESTQGENPTAVCEVDIAQSDGQAVKNDNIGGVIDKSANKEAFVNQGFDFGEEQNKDIQSTINERDINENESAQSDLVQAQMPDEDLGTRNLVKKDQSACNNEADPEKIKHNYESSNASIVQHGGELLKRYGTPGLSAKSPEVHSNTPEVYYNTPVHSKSPEVHSYFTDVPSNSQEEHVNSEVHSKSSDVHSHFPECSDSPEVHSNILKSTIKEHDKSSAGISSNESLHVSETKLIHDLDDITSNGDQDVRHSEITLGLNEDTLLGDDPKYWPHRSTDEPAVCDKKGKSVIFSIQL</sequence>
<dbReference type="PANTHER" id="PTHR11616">
    <property type="entry name" value="SODIUM/CHLORIDE DEPENDENT TRANSPORTER"/>
    <property type="match status" value="1"/>
</dbReference>
<evidence type="ECO:0000256" key="4">
    <source>
        <dbReference type="ARBA" id="ARBA00022989"/>
    </source>
</evidence>
<feature type="transmembrane region" description="Helical" evidence="10">
    <location>
        <begin position="352"/>
        <end position="377"/>
    </location>
</feature>
<feature type="transmembrane region" description="Helical" evidence="10">
    <location>
        <begin position="934"/>
        <end position="954"/>
    </location>
</feature>
<keyword evidence="6" id="KW-0915">Sodium</keyword>
<feature type="binding site" evidence="6">
    <location>
        <position position="1090"/>
    </location>
    <ligand>
        <name>Na(+)</name>
        <dbReference type="ChEBI" id="CHEBI:29101"/>
        <label>1</label>
    </ligand>
</feature>
<feature type="transmembrane region" description="Helical" evidence="10">
    <location>
        <begin position="1075"/>
        <end position="1096"/>
    </location>
</feature>
<proteinExistence type="inferred from homology"/>
<keyword evidence="6" id="KW-0479">Metal-binding</keyword>
<feature type="transmembrane region" description="Helical" evidence="10">
    <location>
        <begin position="1116"/>
        <end position="1140"/>
    </location>
</feature>
<feature type="binding site" evidence="6">
    <location>
        <position position="718"/>
    </location>
    <ligand>
        <name>Na(+)</name>
        <dbReference type="ChEBI" id="CHEBI:29101"/>
        <label>1</label>
    </ligand>
</feature>
<feature type="compositionally biased region" description="Basic and acidic residues" evidence="9">
    <location>
        <begin position="1"/>
        <end position="10"/>
    </location>
</feature>
<keyword evidence="12" id="KW-1185">Reference proteome</keyword>
<protein>
    <recommendedName>
        <fullName evidence="8">Transporter</fullName>
    </recommendedName>
</protein>
<feature type="binding site" evidence="6">
    <location>
        <position position="714"/>
    </location>
    <ligand>
        <name>Na(+)</name>
        <dbReference type="ChEBI" id="CHEBI:29101"/>
        <label>1</label>
    </ligand>
</feature>
<dbReference type="Pfam" id="PF00209">
    <property type="entry name" value="SNF"/>
    <property type="match status" value="2"/>
</dbReference>
<feature type="transmembrane region" description="Helical" evidence="10">
    <location>
        <begin position="414"/>
        <end position="440"/>
    </location>
</feature>
<feature type="transmembrane region" description="Helical" evidence="10">
    <location>
        <begin position="1016"/>
        <end position="1037"/>
    </location>
</feature>
<organism evidence="11 12">
    <name type="scientific">Owenia fusiformis</name>
    <name type="common">Polychaete worm</name>
    <dbReference type="NCBI Taxonomy" id="6347"/>
    <lineage>
        <taxon>Eukaryota</taxon>
        <taxon>Metazoa</taxon>
        <taxon>Spiralia</taxon>
        <taxon>Lophotrochozoa</taxon>
        <taxon>Annelida</taxon>
        <taxon>Polychaeta</taxon>
        <taxon>Sedentaria</taxon>
        <taxon>Canalipalpata</taxon>
        <taxon>Sabellida</taxon>
        <taxon>Oweniida</taxon>
        <taxon>Oweniidae</taxon>
        <taxon>Owenia</taxon>
    </lineage>
</organism>
<feature type="transmembrane region" description="Helical" evidence="10">
    <location>
        <begin position="983"/>
        <end position="1004"/>
    </location>
</feature>
<feature type="transmembrane region" description="Helical" evidence="10">
    <location>
        <begin position="276"/>
        <end position="303"/>
    </location>
</feature>
<dbReference type="PANTHER" id="PTHR11616:SF240">
    <property type="entry name" value="BLOATED TUBULES, ISOFORM B-RELATED"/>
    <property type="match status" value="1"/>
</dbReference>
<dbReference type="PROSITE" id="PS00610">
    <property type="entry name" value="NA_NEUROTRAN_SYMP_1"/>
    <property type="match status" value="2"/>
</dbReference>
<accession>A0A8J1TIQ3</accession>
<evidence type="ECO:0000313" key="12">
    <source>
        <dbReference type="Proteomes" id="UP000749559"/>
    </source>
</evidence>
<evidence type="ECO:0000256" key="6">
    <source>
        <dbReference type="PIRSR" id="PIRSR600175-1"/>
    </source>
</evidence>
<keyword evidence="8" id="KW-0769">Symport</keyword>
<evidence type="ECO:0000256" key="2">
    <source>
        <dbReference type="ARBA" id="ARBA00022448"/>
    </source>
</evidence>
<feature type="compositionally biased region" description="Polar residues" evidence="9">
    <location>
        <begin position="1353"/>
        <end position="1371"/>
    </location>
</feature>
<feature type="transmembrane region" description="Helical" evidence="10">
    <location>
        <begin position="703"/>
        <end position="722"/>
    </location>
</feature>
<dbReference type="InterPro" id="IPR037272">
    <property type="entry name" value="SNS_sf"/>
</dbReference>
<comment type="caution">
    <text evidence="11">The sequence shown here is derived from an EMBL/GenBank/DDBJ whole genome shotgun (WGS) entry which is preliminary data.</text>
</comment>
<feature type="compositionally biased region" description="Polar residues" evidence="9">
    <location>
        <begin position="1436"/>
        <end position="1454"/>
    </location>
</feature>
<feature type="transmembrane region" description="Helical" evidence="10">
    <location>
        <begin position="75"/>
        <end position="96"/>
    </location>
</feature>
<dbReference type="InterPro" id="IPR000175">
    <property type="entry name" value="Na/ntran_symport"/>
</dbReference>
<dbReference type="SUPFAM" id="SSF161070">
    <property type="entry name" value="SNF-like"/>
    <property type="match status" value="2"/>
</dbReference>
<dbReference type="GO" id="GO:0046872">
    <property type="term" value="F:metal ion binding"/>
    <property type="evidence" value="ECO:0007669"/>
    <property type="project" value="UniProtKB-KW"/>
</dbReference>
<feature type="transmembrane region" description="Helical" evidence="10">
    <location>
        <begin position="45"/>
        <end position="63"/>
    </location>
</feature>
<feature type="transmembrane region" description="Helical" evidence="10">
    <location>
        <begin position="323"/>
        <end position="340"/>
    </location>
</feature>
<name>A0A8J1TIQ3_OWEFU</name>
<feature type="transmembrane region" description="Helical" evidence="10">
    <location>
        <begin position="571"/>
        <end position="593"/>
    </location>
</feature>
<dbReference type="GO" id="GO:0005886">
    <property type="term" value="C:plasma membrane"/>
    <property type="evidence" value="ECO:0007669"/>
    <property type="project" value="TreeGrafter"/>
</dbReference>
<feature type="transmembrane region" description="Helical" evidence="10">
    <location>
        <begin position="528"/>
        <end position="551"/>
    </location>
</feature>
<keyword evidence="4 10" id="KW-1133">Transmembrane helix</keyword>
<dbReference type="OrthoDB" id="6065466at2759"/>
<feature type="transmembrane region" description="Helical" evidence="10">
    <location>
        <begin position="1225"/>
        <end position="1251"/>
    </location>
</feature>
<dbReference type="PROSITE" id="PS00754">
    <property type="entry name" value="NA_NEUROTRAN_SYMP_2"/>
    <property type="match status" value="2"/>
</dbReference>
<feature type="transmembrane region" description="Helical" evidence="10">
    <location>
        <begin position="777"/>
        <end position="805"/>
    </location>
</feature>
<dbReference type="Proteomes" id="UP000749559">
    <property type="component" value="Unassembled WGS sequence"/>
</dbReference>
<feature type="transmembrane region" description="Helical" evidence="10">
    <location>
        <begin position="243"/>
        <end position="264"/>
    </location>
</feature>
<feature type="transmembrane region" description="Helical" evidence="10">
    <location>
        <begin position="905"/>
        <end position="922"/>
    </location>
</feature>
<dbReference type="EMBL" id="CAIIXF020000002">
    <property type="protein sequence ID" value="CAH1777629.1"/>
    <property type="molecule type" value="Genomic_DNA"/>
</dbReference>
<keyword evidence="3 8" id="KW-0812">Transmembrane</keyword>
<feature type="binding site" evidence="6">
    <location>
        <position position="990"/>
    </location>
    <ligand>
        <name>Na(+)</name>
        <dbReference type="ChEBI" id="CHEBI:29101"/>
        <label>1</label>
    </ligand>
</feature>
<evidence type="ECO:0000256" key="5">
    <source>
        <dbReference type="ARBA" id="ARBA00023136"/>
    </source>
</evidence>
<keyword evidence="2 8" id="KW-0813">Transport</keyword>
<feature type="binding site" evidence="6">
    <location>
        <position position="1091"/>
    </location>
    <ligand>
        <name>Na(+)</name>
        <dbReference type="ChEBI" id="CHEBI:29101"/>
        <label>1</label>
    </ligand>
</feature>
<feature type="transmembrane region" description="Helical" evidence="10">
    <location>
        <begin position="117"/>
        <end position="144"/>
    </location>
</feature>
<evidence type="ECO:0000256" key="7">
    <source>
        <dbReference type="PIRSR" id="PIRSR600175-2"/>
    </source>
</evidence>
<evidence type="ECO:0000256" key="3">
    <source>
        <dbReference type="ARBA" id="ARBA00022692"/>
    </source>
</evidence>
<feature type="compositionally biased region" description="Basic residues" evidence="9">
    <location>
        <begin position="1421"/>
        <end position="1431"/>
    </location>
</feature>
<gene>
    <name evidence="11" type="ORF">OFUS_LOCUS4641</name>
</gene>
<feature type="transmembrane region" description="Helical" evidence="10">
    <location>
        <begin position="483"/>
        <end position="507"/>
    </location>
</feature>
<feature type="transmembrane region" description="Helical" evidence="10">
    <location>
        <begin position="452"/>
        <end position="471"/>
    </location>
</feature>
<dbReference type="GO" id="GO:0015375">
    <property type="term" value="F:glycine:sodium symporter activity"/>
    <property type="evidence" value="ECO:0007669"/>
    <property type="project" value="TreeGrafter"/>
</dbReference>
<dbReference type="PROSITE" id="PS50267">
    <property type="entry name" value="NA_NEUROTRAN_SYMP_3"/>
    <property type="match status" value="2"/>
</dbReference>
<feature type="disulfide bond" evidence="7">
    <location>
        <begin position="816"/>
        <end position="825"/>
    </location>
</feature>
<feature type="binding site" evidence="6">
    <location>
        <position position="1087"/>
    </location>
    <ligand>
        <name>Na(+)</name>
        <dbReference type="ChEBI" id="CHEBI:29101"/>
        <label>1</label>
    </ligand>
</feature>
<feature type="binding site" evidence="6">
    <location>
        <position position="711"/>
    </location>
    <ligand>
        <name>Na(+)</name>
        <dbReference type="ChEBI" id="CHEBI:29101"/>
        <label>1</label>
    </ligand>
</feature>
<comment type="similarity">
    <text evidence="8">Belongs to the sodium:neurotransmitter symporter (SNF) (TC 2.A.22) family.</text>
</comment>
<keyword evidence="7" id="KW-1015">Disulfide bond</keyword>
<dbReference type="PRINTS" id="PR00176">
    <property type="entry name" value="NANEUSMPORT"/>
</dbReference>
<evidence type="ECO:0000256" key="10">
    <source>
        <dbReference type="SAM" id="Phobius"/>
    </source>
</evidence>
<feature type="transmembrane region" description="Helical" evidence="10">
    <location>
        <begin position="1192"/>
        <end position="1213"/>
    </location>
</feature>
<feature type="region of interest" description="Disordered" evidence="9">
    <location>
        <begin position="1353"/>
        <end position="1391"/>
    </location>
</feature>
<feature type="compositionally biased region" description="Polar residues" evidence="9">
    <location>
        <begin position="11"/>
        <end position="27"/>
    </location>
</feature>
<comment type="subcellular location">
    <subcellularLocation>
        <location evidence="1">Membrane</location>
        <topology evidence="1">Multi-pass membrane protein</topology>
    </subcellularLocation>
</comment>
<keyword evidence="5 10" id="KW-0472">Membrane</keyword>
<evidence type="ECO:0000256" key="1">
    <source>
        <dbReference type="ARBA" id="ARBA00004141"/>
    </source>
</evidence>